<dbReference type="RefSeq" id="WP_015396362.1">
    <property type="nucleotide sequence ID" value="NC_020294.1"/>
</dbReference>
<dbReference type="AlphaFoldDB" id="M1LS29"/>
<dbReference type="InterPro" id="IPR001455">
    <property type="entry name" value="TusA-like"/>
</dbReference>
<keyword evidence="4" id="KW-1185">Reference proteome</keyword>
<dbReference type="CDD" id="cd00291">
    <property type="entry name" value="SirA_YedF_YeeD"/>
    <property type="match status" value="1"/>
</dbReference>
<dbReference type="EMBL" id="CP003803">
    <property type="protein sequence ID" value="AGF46951.1"/>
    <property type="molecule type" value="Genomic_DNA"/>
</dbReference>
<accession>M1LS29</accession>
<dbReference type="KEGG" id="kde:CDSE_0665"/>
<dbReference type="SUPFAM" id="SSF64307">
    <property type="entry name" value="SirA-like"/>
    <property type="match status" value="1"/>
</dbReference>
<comment type="similarity">
    <text evidence="1">Belongs to the sulfur carrier protein TusA family.</text>
</comment>
<dbReference type="PATRIC" id="fig|1208919.3.peg.389"/>
<name>M1LS29_9PROT</name>
<reference evidence="3 4" key="1">
    <citation type="journal article" date="2013" name="Genome Biol. Evol.">
        <title>Genome evolution and phylogenomic analysis of candidatus kinetoplastibacterium, the betaproteobacterial endosymbionts of strigomonas and angomonas.</title>
        <authorList>
            <person name="Alves J.M."/>
            <person name="Serrano M.G."/>
            <person name="Maia da Silva F."/>
            <person name="Voegtly L.J."/>
            <person name="Matveyev A.V."/>
            <person name="Teixeira M.M."/>
            <person name="Camargo E.P."/>
            <person name="Buck G.A."/>
        </authorList>
    </citation>
    <scope>NUCLEOTIDE SEQUENCE [LARGE SCALE GENOMIC DNA]</scope>
    <source>
        <strain evidence="3 4">TCC079E</strain>
    </source>
</reference>
<dbReference type="PANTHER" id="PTHR33279">
    <property type="entry name" value="SULFUR CARRIER PROTEIN YEDF-RELATED"/>
    <property type="match status" value="1"/>
</dbReference>
<dbReference type="Pfam" id="PF01206">
    <property type="entry name" value="TusA"/>
    <property type="match status" value="1"/>
</dbReference>
<protein>
    <submittedName>
        <fullName evidence="3">Putative redox protein, regulator of disulfide bond formation</fullName>
    </submittedName>
</protein>
<evidence type="ECO:0000313" key="4">
    <source>
        <dbReference type="Proteomes" id="UP000011547"/>
    </source>
</evidence>
<evidence type="ECO:0000313" key="3">
    <source>
        <dbReference type="EMBL" id="AGF46951.1"/>
    </source>
</evidence>
<dbReference type="STRING" id="1208919.CDSE_0665"/>
<proteinExistence type="inferred from homology"/>
<dbReference type="PROSITE" id="PS01148">
    <property type="entry name" value="UPF0033"/>
    <property type="match status" value="1"/>
</dbReference>
<organism evidence="3 4">
    <name type="scientific">Candidatus Kinetoplastidibacterium desouzai TCC079E</name>
    <dbReference type="NCBI Taxonomy" id="1208919"/>
    <lineage>
        <taxon>Bacteria</taxon>
        <taxon>Pseudomonadati</taxon>
        <taxon>Pseudomonadota</taxon>
        <taxon>Betaproteobacteria</taxon>
        <taxon>Candidatus Kinetoplastidibacterium</taxon>
    </lineage>
</organism>
<dbReference type="eggNOG" id="COG0425">
    <property type="taxonomic scope" value="Bacteria"/>
</dbReference>
<dbReference type="InterPro" id="IPR036868">
    <property type="entry name" value="TusA-like_sf"/>
</dbReference>
<evidence type="ECO:0000256" key="1">
    <source>
        <dbReference type="ARBA" id="ARBA00008984"/>
    </source>
</evidence>
<dbReference type="OrthoDB" id="9797551at2"/>
<dbReference type="Proteomes" id="UP000011547">
    <property type="component" value="Chromosome"/>
</dbReference>
<gene>
    <name evidence="3" type="ORF">CDSE_0665</name>
</gene>
<sequence>MNFANDSIKFDVYVDAKGLKCPLPILRAKKALSQMQSGQILRIITTDINASNDFRIFSKQTDNVIISQNQYIIDNLEVVEHLIKKR</sequence>
<dbReference type="Gene3D" id="3.30.110.40">
    <property type="entry name" value="TusA-like domain"/>
    <property type="match status" value="1"/>
</dbReference>
<dbReference type="PANTHER" id="PTHR33279:SF6">
    <property type="entry name" value="SULFUR CARRIER PROTEIN YEDF-RELATED"/>
    <property type="match status" value="1"/>
</dbReference>
<feature type="domain" description="UPF0033" evidence="2">
    <location>
        <begin position="14"/>
        <end position="38"/>
    </location>
</feature>
<dbReference type="HOGENOM" id="CLU_165255_1_1_4"/>
<evidence type="ECO:0000259" key="2">
    <source>
        <dbReference type="PROSITE" id="PS01148"/>
    </source>
</evidence>